<keyword evidence="4" id="KW-0963">Cytoplasm</keyword>
<dbReference type="GO" id="GO:0005737">
    <property type="term" value="C:cytoplasm"/>
    <property type="evidence" value="ECO:0007669"/>
    <property type="project" value="UniProtKB-SubCell"/>
</dbReference>
<proteinExistence type="inferred from homology"/>
<dbReference type="Pfam" id="PF02545">
    <property type="entry name" value="Maf"/>
    <property type="match status" value="1"/>
</dbReference>
<comment type="subcellular location">
    <subcellularLocation>
        <location evidence="4">Cytoplasm</location>
    </subcellularLocation>
</comment>
<dbReference type="InterPro" id="IPR003697">
    <property type="entry name" value="Maf-like"/>
</dbReference>
<gene>
    <name evidence="5" type="ORF">EDD54_2956</name>
</gene>
<evidence type="ECO:0000313" key="6">
    <source>
        <dbReference type="Proteomes" id="UP000294547"/>
    </source>
</evidence>
<sequence>MALVLASGSATRASMLTAAGLLFERVPADVDERAVEASIAGSGVGADDVAAILAEVKAGEVSARRPGDLVIGADQTLALGDRRFDKPADMEAARRQLLALAGNTHHLHSAVTVVRDGAVLFRHVSTAALTMRAFTPAFVGHYLAVVGERALSSVGAYQVEGFGIQLFEAIDGDHFTVLGLPLLPLLGFLRDQGVIER</sequence>
<comment type="caution">
    <text evidence="4">Lacks conserved residue(s) required for the propagation of feature annotation.</text>
</comment>
<comment type="catalytic activity">
    <reaction evidence="4">
        <text>a ribonucleoside 5'-triphosphate + H2O = a ribonucleoside 5'-phosphate + diphosphate + H(+)</text>
        <dbReference type="Rhea" id="RHEA:23996"/>
        <dbReference type="ChEBI" id="CHEBI:15377"/>
        <dbReference type="ChEBI" id="CHEBI:15378"/>
        <dbReference type="ChEBI" id="CHEBI:33019"/>
        <dbReference type="ChEBI" id="CHEBI:58043"/>
        <dbReference type="ChEBI" id="CHEBI:61557"/>
        <dbReference type="EC" id="3.6.1.9"/>
    </reaction>
</comment>
<keyword evidence="3 4" id="KW-0546">Nucleotide metabolism</keyword>
<dbReference type="Gene3D" id="3.90.950.10">
    <property type="match status" value="1"/>
</dbReference>
<keyword evidence="6" id="KW-1185">Reference proteome</keyword>
<comment type="function">
    <text evidence="4">Nucleoside triphosphate pyrophosphatase. May have a dual role in cell division arrest and in preventing the incorporation of modified nucleotides into cellular nucleic acids.</text>
</comment>
<dbReference type="PANTHER" id="PTHR43213">
    <property type="entry name" value="BIFUNCTIONAL DTTP/UTP PYROPHOSPHATASE/METHYLTRANSFERASE PROTEIN-RELATED"/>
    <property type="match status" value="1"/>
</dbReference>
<dbReference type="NCBIfam" id="NF002690">
    <property type="entry name" value="PRK02478.1"/>
    <property type="match status" value="1"/>
</dbReference>
<organism evidence="5 6">
    <name type="scientific">Oharaeibacter diazotrophicus</name>
    <dbReference type="NCBI Taxonomy" id="1920512"/>
    <lineage>
        <taxon>Bacteria</taxon>
        <taxon>Pseudomonadati</taxon>
        <taxon>Pseudomonadota</taxon>
        <taxon>Alphaproteobacteria</taxon>
        <taxon>Hyphomicrobiales</taxon>
        <taxon>Pleomorphomonadaceae</taxon>
        <taxon>Oharaeibacter</taxon>
    </lineage>
</organism>
<dbReference type="HAMAP" id="MF_00528">
    <property type="entry name" value="Maf"/>
    <property type="match status" value="1"/>
</dbReference>
<dbReference type="EC" id="3.6.1.9" evidence="4"/>
<name>A0A4R6RDS5_9HYPH</name>
<dbReference type="RefSeq" id="WP_126540358.1">
    <property type="nucleotide sequence ID" value="NZ_BSPM01000002.1"/>
</dbReference>
<comment type="caution">
    <text evidence="5">The sequence shown here is derived from an EMBL/GenBank/DDBJ whole genome shotgun (WGS) entry which is preliminary data.</text>
</comment>
<evidence type="ECO:0000256" key="1">
    <source>
        <dbReference type="ARBA" id="ARBA00001968"/>
    </source>
</evidence>
<dbReference type="GO" id="GO:0009117">
    <property type="term" value="P:nucleotide metabolic process"/>
    <property type="evidence" value="ECO:0007669"/>
    <property type="project" value="UniProtKB-KW"/>
</dbReference>
<feature type="active site" description="Proton acceptor" evidence="4">
    <location>
        <position position="74"/>
    </location>
</feature>
<dbReference type="PANTHER" id="PTHR43213:SF5">
    <property type="entry name" value="BIFUNCTIONAL DTTP_UTP PYROPHOSPHATASE_METHYLTRANSFERASE PROTEIN-RELATED"/>
    <property type="match status" value="1"/>
</dbReference>
<evidence type="ECO:0000256" key="4">
    <source>
        <dbReference type="HAMAP-Rule" id="MF_00528"/>
    </source>
</evidence>
<dbReference type="AlphaFoldDB" id="A0A4R6RDS5"/>
<dbReference type="Proteomes" id="UP000294547">
    <property type="component" value="Unassembled WGS sequence"/>
</dbReference>
<accession>A0A4R6RDS5</accession>
<keyword evidence="2 4" id="KW-0378">Hydrolase</keyword>
<evidence type="ECO:0000256" key="3">
    <source>
        <dbReference type="ARBA" id="ARBA00023080"/>
    </source>
</evidence>
<comment type="catalytic activity">
    <reaction evidence="4">
        <text>a 2'-deoxyribonucleoside 5'-triphosphate + H2O = a 2'-deoxyribonucleoside 5'-phosphate + diphosphate + H(+)</text>
        <dbReference type="Rhea" id="RHEA:44644"/>
        <dbReference type="ChEBI" id="CHEBI:15377"/>
        <dbReference type="ChEBI" id="CHEBI:15378"/>
        <dbReference type="ChEBI" id="CHEBI:33019"/>
        <dbReference type="ChEBI" id="CHEBI:61560"/>
        <dbReference type="ChEBI" id="CHEBI:65317"/>
        <dbReference type="EC" id="3.6.1.9"/>
    </reaction>
</comment>
<evidence type="ECO:0000313" key="5">
    <source>
        <dbReference type="EMBL" id="TDP84349.1"/>
    </source>
</evidence>
<reference evidence="5 6" key="1">
    <citation type="submission" date="2019-03" db="EMBL/GenBank/DDBJ databases">
        <title>Genomic Encyclopedia of Type Strains, Phase IV (KMG-IV): sequencing the most valuable type-strain genomes for metagenomic binning, comparative biology and taxonomic classification.</title>
        <authorList>
            <person name="Goeker M."/>
        </authorList>
    </citation>
    <scope>NUCLEOTIDE SEQUENCE [LARGE SCALE GENOMIC DNA]</scope>
    <source>
        <strain evidence="5 6">DSM 102969</strain>
    </source>
</reference>
<dbReference type="PIRSF" id="PIRSF006305">
    <property type="entry name" value="Maf"/>
    <property type="match status" value="1"/>
</dbReference>
<dbReference type="EMBL" id="SNXY01000008">
    <property type="protein sequence ID" value="TDP84349.1"/>
    <property type="molecule type" value="Genomic_DNA"/>
</dbReference>
<dbReference type="OrthoDB" id="9813962at2"/>
<protein>
    <recommendedName>
        <fullName evidence="4">Nucleoside triphosphate pyrophosphatase</fullName>
        <ecNumber evidence="4">3.6.1.9</ecNumber>
    </recommendedName>
    <alternativeName>
        <fullName evidence="4">Nucleotide pyrophosphatase</fullName>
        <shortName evidence="4">Nucleotide PPase</shortName>
    </alternativeName>
</protein>
<dbReference type="CDD" id="cd00555">
    <property type="entry name" value="Maf"/>
    <property type="match status" value="1"/>
</dbReference>
<comment type="similarity">
    <text evidence="4">Belongs to the Maf family.</text>
</comment>
<dbReference type="InterPro" id="IPR029001">
    <property type="entry name" value="ITPase-like_fam"/>
</dbReference>
<evidence type="ECO:0000256" key="2">
    <source>
        <dbReference type="ARBA" id="ARBA00022801"/>
    </source>
</evidence>
<dbReference type="SUPFAM" id="SSF52972">
    <property type="entry name" value="ITPase-like"/>
    <property type="match status" value="1"/>
</dbReference>
<dbReference type="GO" id="GO:0047429">
    <property type="term" value="F:nucleoside triphosphate diphosphatase activity"/>
    <property type="evidence" value="ECO:0007669"/>
    <property type="project" value="UniProtKB-EC"/>
</dbReference>
<comment type="cofactor">
    <cofactor evidence="1 4">
        <name>a divalent metal cation</name>
        <dbReference type="ChEBI" id="CHEBI:60240"/>
    </cofactor>
</comment>